<gene>
    <name evidence="1" type="ORF">SPARVUS_LOCUS3306294</name>
</gene>
<dbReference type="EMBL" id="CATNWA010005028">
    <property type="protein sequence ID" value="CAI9549200.1"/>
    <property type="molecule type" value="Genomic_DNA"/>
</dbReference>
<comment type="caution">
    <text evidence="1">The sequence shown here is derived from an EMBL/GenBank/DDBJ whole genome shotgun (WGS) entry which is preliminary data.</text>
</comment>
<protein>
    <submittedName>
        <fullName evidence="1">Uncharacterized protein</fullName>
    </submittedName>
</protein>
<name>A0ABN9BNF8_9NEOB</name>
<keyword evidence="2" id="KW-1185">Reference proteome</keyword>
<accession>A0ABN9BNF8</accession>
<proteinExistence type="predicted"/>
<sequence length="35" mass="3842">MCIKDLTQGRRGIPVLSAGNVLHKNQILSNMKGFT</sequence>
<dbReference type="Proteomes" id="UP001162483">
    <property type="component" value="Unassembled WGS sequence"/>
</dbReference>
<evidence type="ECO:0000313" key="2">
    <source>
        <dbReference type="Proteomes" id="UP001162483"/>
    </source>
</evidence>
<organism evidence="1 2">
    <name type="scientific">Staurois parvus</name>
    <dbReference type="NCBI Taxonomy" id="386267"/>
    <lineage>
        <taxon>Eukaryota</taxon>
        <taxon>Metazoa</taxon>
        <taxon>Chordata</taxon>
        <taxon>Craniata</taxon>
        <taxon>Vertebrata</taxon>
        <taxon>Euteleostomi</taxon>
        <taxon>Amphibia</taxon>
        <taxon>Batrachia</taxon>
        <taxon>Anura</taxon>
        <taxon>Neobatrachia</taxon>
        <taxon>Ranoidea</taxon>
        <taxon>Ranidae</taxon>
        <taxon>Staurois</taxon>
    </lineage>
</organism>
<evidence type="ECO:0000313" key="1">
    <source>
        <dbReference type="EMBL" id="CAI9549200.1"/>
    </source>
</evidence>
<reference evidence="1" key="1">
    <citation type="submission" date="2023-05" db="EMBL/GenBank/DDBJ databases">
        <authorList>
            <person name="Stuckert A."/>
        </authorList>
    </citation>
    <scope>NUCLEOTIDE SEQUENCE</scope>
</reference>